<comment type="caution">
    <text evidence="2">The sequence shown here is derived from an EMBL/GenBank/DDBJ whole genome shotgun (WGS) entry which is preliminary data.</text>
</comment>
<dbReference type="EMBL" id="JALLBG020000039">
    <property type="protein sequence ID" value="KAL3770548.1"/>
    <property type="molecule type" value="Genomic_DNA"/>
</dbReference>
<dbReference type="Proteomes" id="UP001530293">
    <property type="component" value="Unassembled WGS sequence"/>
</dbReference>
<organism evidence="2 3">
    <name type="scientific">Discostella pseudostelligera</name>
    <dbReference type="NCBI Taxonomy" id="259834"/>
    <lineage>
        <taxon>Eukaryota</taxon>
        <taxon>Sar</taxon>
        <taxon>Stramenopiles</taxon>
        <taxon>Ochrophyta</taxon>
        <taxon>Bacillariophyta</taxon>
        <taxon>Coscinodiscophyceae</taxon>
        <taxon>Thalassiosirophycidae</taxon>
        <taxon>Stephanodiscales</taxon>
        <taxon>Stephanodiscaceae</taxon>
        <taxon>Discostella</taxon>
    </lineage>
</organism>
<evidence type="ECO:0000313" key="3">
    <source>
        <dbReference type="Proteomes" id="UP001530293"/>
    </source>
</evidence>
<evidence type="ECO:0000256" key="1">
    <source>
        <dbReference type="SAM" id="MobiDB-lite"/>
    </source>
</evidence>
<accession>A0ABD3N3A3</accession>
<feature type="region of interest" description="Disordered" evidence="1">
    <location>
        <begin position="1"/>
        <end position="37"/>
    </location>
</feature>
<name>A0ABD3N3A3_9STRA</name>
<protein>
    <submittedName>
        <fullName evidence="2">Uncharacterized protein</fullName>
    </submittedName>
</protein>
<gene>
    <name evidence="2" type="ORF">ACHAWU_007820</name>
</gene>
<evidence type="ECO:0000313" key="2">
    <source>
        <dbReference type="EMBL" id="KAL3770548.1"/>
    </source>
</evidence>
<keyword evidence="3" id="KW-1185">Reference proteome</keyword>
<reference evidence="2 3" key="1">
    <citation type="submission" date="2024-10" db="EMBL/GenBank/DDBJ databases">
        <title>Updated reference genomes for cyclostephanoid diatoms.</title>
        <authorList>
            <person name="Roberts W.R."/>
            <person name="Alverson A.J."/>
        </authorList>
    </citation>
    <scope>NUCLEOTIDE SEQUENCE [LARGE SCALE GENOMIC DNA]</scope>
    <source>
        <strain evidence="2 3">AJA232-27</strain>
    </source>
</reference>
<sequence>MRTGKRLAMDQISPEPASRSSEARGWAQSLRQESHQADGNFHEAVLHRTILKTFIKHFCLAACANLTIDALLSNLSLNTHITKASNRGINFAQKEMLD</sequence>
<dbReference type="AlphaFoldDB" id="A0ABD3N3A3"/>
<proteinExistence type="predicted"/>